<keyword evidence="9" id="KW-1185">Reference proteome</keyword>
<feature type="transmembrane region" description="Helical" evidence="7">
    <location>
        <begin position="66"/>
        <end position="89"/>
    </location>
</feature>
<evidence type="ECO:0000256" key="4">
    <source>
        <dbReference type="ARBA" id="ARBA00023136"/>
    </source>
</evidence>
<dbReference type="OrthoDB" id="8048523at2759"/>
<feature type="transmembrane region" description="Helical" evidence="7">
    <location>
        <begin position="145"/>
        <end position="168"/>
    </location>
</feature>
<feature type="transmembrane region" description="Helical" evidence="7">
    <location>
        <begin position="37"/>
        <end position="54"/>
    </location>
</feature>
<evidence type="ECO:0000256" key="7">
    <source>
        <dbReference type="SAM" id="Phobius"/>
    </source>
</evidence>
<dbReference type="GO" id="GO:0098852">
    <property type="term" value="C:lytic vacuole membrane"/>
    <property type="evidence" value="ECO:0007669"/>
    <property type="project" value="UniProtKB-ARBA"/>
</dbReference>
<reference evidence="8 9" key="1">
    <citation type="journal article" date="2018" name="G3 (Bethesda)">
        <title>Phylogenetic and Phylogenomic Definition of Rhizopus Species.</title>
        <authorList>
            <person name="Gryganskyi A.P."/>
            <person name="Golan J."/>
            <person name="Dolatabadi S."/>
            <person name="Mondo S."/>
            <person name="Robb S."/>
            <person name="Idnurm A."/>
            <person name="Muszewska A."/>
            <person name="Steczkiewicz K."/>
            <person name="Masonjones S."/>
            <person name="Liao H.L."/>
            <person name="Gajdeczka M.T."/>
            <person name="Anike F."/>
            <person name="Vuek A."/>
            <person name="Anishchenko I.M."/>
            <person name="Voigt K."/>
            <person name="de Hoog G.S."/>
            <person name="Smith M.E."/>
            <person name="Heitman J."/>
            <person name="Vilgalys R."/>
            <person name="Stajich J.E."/>
        </authorList>
    </citation>
    <scope>NUCLEOTIDE SEQUENCE [LARGE SCALE GENOMIC DNA]</scope>
    <source>
        <strain evidence="8 9">LSU 92-RS-03</strain>
    </source>
</reference>
<dbReference type="STRING" id="4846.A0A367KM63"/>
<gene>
    <name evidence="8" type="ORF">CU098_012511</name>
</gene>
<dbReference type="PANTHER" id="PTHR16201:SF44">
    <property type="entry name" value="SEVEN TRANSMEMBRANE PROTEIN 1"/>
    <property type="match status" value="1"/>
</dbReference>
<sequence>MNYDALTGSVITGYLSIVCWLVVFIPQLVENYKRRSGDGLSITFLWIWLAGDLFNLAEKSGDQLMIIQFLLALWYAIADICLIWQVFYYQQCMTDRDQRNEDEAIVLVAPNTLKQRRSSVDKAHSKSDCTADSQKNSSKHAKMKLVWMNTIGILVLMAMILVSCYAYITLPALQEEHENIRLVPQILGWFSAALYIGSRLPQLIKNWKQQSTEGLSPGMFICAVFGNIFYTSSIFLKSMDRKYIIINLSWIIGSLGTVIFDVMIFLQFYVFYRRTVSKDRAD</sequence>
<dbReference type="FunFam" id="1.20.1280.290:FF:000009">
    <property type="entry name" value="PQ loop repeat family protein"/>
    <property type="match status" value="1"/>
</dbReference>
<feature type="transmembrane region" description="Helical" evidence="7">
    <location>
        <begin position="248"/>
        <end position="272"/>
    </location>
</feature>
<evidence type="ECO:0008006" key="10">
    <source>
        <dbReference type="Google" id="ProtNLM"/>
    </source>
</evidence>
<dbReference type="FunFam" id="1.20.1280.290:FF:000012">
    <property type="entry name" value="Vacuolar membrane PQ loop repeat protein"/>
    <property type="match status" value="1"/>
</dbReference>
<comment type="similarity">
    <text evidence="5">Belongs to the laat-1 family.</text>
</comment>
<comment type="catalytic activity">
    <reaction evidence="6">
        <text>L-histidine(out) + L-arginine(in) = L-histidine(in) + L-arginine(out)</text>
        <dbReference type="Rhea" id="RHEA:71063"/>
        <dbReference type="ChEBI" id="CHEBI:32682"/>
        <dbReference type="ChEBI" id="CHEBI:57595"/>
    </reaction>
</comment>
<dbReference type="PANTHER" id="PTHR16201">
    <property type="entry name" value="SEVEN TRANSMEMBRANE PROTEIN 1-RELATED"/>
    <property type="match status" value="1"/>
</dbReference>
<dbReference type="InterPro" id="IPR051415">
    <property type="entry name" value="LAAT-1"/>
</dbReference>
<dbReference type="AlphaFoldDB" id="A0A367KM63"/>
<keyword evidence="2 7" id="KW-0812">Transmembrane</keyword>
<dbReference type="InterPro" id="IPR006603">
    <property type="entry name" value="PQ-loop_rpt"/>
</dbReference>
<proteinExistence type="inferred from homology"/>
<evidence type="ECO:0000256" key="3">
    <source>
        <dbReference type="ARBA" id="ARBA00022989"/>
    </source>
</evidence>
<evidence type="ECO:0000256" key="2">
    <source>
        <dbReference type="ARBA" id="ARBA00022692"/>
    </source>
</evidence>
<comment type="subcellular location">
    <subcellularLocation>
        <location evidence="1">Membrane</location>
        <topology evidence="1">Multi-pass membrane protein</topology>
    </subcellularLocation>
</comment>
<evidence type="ECO:0000313" key="9">
    <source>
        <dbReference type="Proteomes" id="UP000253551"/>
    </source>
</evidence>
<feature type="transmembrane region" description="Helical" evidence="7">
    <location>
        <begin position="218"/>
        <end position="236"/>
    </location>
</feature>
<protein>
    <recommendedName>
        <fullName evidence="10">PQ loop repeat-containing protein 2</fullName>
    </recommendedName>
</protein>
<dbReference type="Pfam" id="PF04193">
    <property type="entry name" value="PQ-loop"/>
    <property type="match status" value="2"/>
</dbReference>
<dbReference type="GO" id="GO:0015174">
    <property type="term" value="F:basic amino acid transmembrane transporter activity"/>
    <property type="evidence" value="ECO:0007669"/>
    <property type="project" value="UniProtKB-ARBA"/>
</dbReference>
<evidence type="ECO:0000256" key="6">
    <source>
        <dbReference type="ARBA" id="ARBA00050768"/>
    </source>
</evidence>
<name>A0A367KM63_RHIST</name>
<evidence type="ECO:0000313" key="8">
    <source>
        <dbReference type="EMBL" id="RCI03313.1"/>
    </source>
</evidence>
<dbReference type="Gene3D" id="1.20.1280.290">
    <property type="match status" value="2"/>
</dbReference>
<keyword evidence="4 7" id="KW-0472">Membrane</keyword>
<evidence type="ECO:0000256" key="5">
    <source>
        <dbReference type="ARBA" id="ARBA00038039"/>
    </source>
</evidence>
<organism evidence="8 9">
    <name type="scientific">Rhizopus stolonifer</name>
    <name type="common">Rhizopus nigricans</name>
    <dbReference type="NCBI Taxonomy" id="4846"/>
    <lineage>
        <taxon>Eukaryota</taxon>
        <taxon>Fungi</taxon>
        <taxon>Fungi incertae sedis</taxon>
        <taxon>Mucoromycota</taxon>
        <taxon>Mucoromycotina</taxon>
        <taxon>Mucoromycetes</taxon>
        <taxon>Mucorales</taxon>
        <taxon>Mucorineae</taxon>
        <taxon>Rhizopodaceae</taxon>
        <taxon>Rhizopus</taxon>
    </lineage>
</organism>
<dbReference type="GO" id="GO:0034486">
    <property type="term" value="P:vacuolar transmembrane transport"/>
    <property type="evidence" value="ECO:0007669"/>
    <property type="project" value="UniProtKB-ARBA"/>
</dbReference>
<comment type="caution">
    <text evidence="8">The sequence shown here is derived from an EMBL/GenBank/DDBJ whole genome shotgun (WGS) entry which is preliminary data.</text>
</comment>
<evidence type="ECO:0000256" key="1">
    <source>
        <dbReference type="ARBA" id="ARBA00004141"/>
    </source>
</evidence>
<dbReference type="EMBL" id="PJQM01001066">
    <property type="protein sequence ID" value="RCI03313.1"/>
    <property type="molecule type" value="Genomic_DNA"/>
</dbReference>
<dbReference type="SMART" id="SM00679">
    <property type="entry name" value="CTNS"/>
    <property type="match status" value="2"/>
</dbReference>
<keyword evidence="3 7" id="KW-1133">Transmembrane helix</keyword>
<accession>A0A367KM63</accession>
<dbReference type="Proteomes" id="UP000253551">
    <property type="component" value="Unassembled WGS sequence"/>
</dbReference>
<feature type="transmembrane region" description="Helical" evidence="7">
    <location>
        <begin position="6"/>
        <end position="25"/>
    </location>
</feature>